<evidence type="ECO:0000256" key="1">
    <source>
        <dbReference type="ARBA" id="ARBA00022448"/>
    </source>
</evidence>
<feature type="non-terminal residue" evidence="3">
    <location>
        <position position="91"/>
    </location>
</feature>
<feature type="non-terminal residue" evidence="3">
    <location>
        <position position="1"/>
    </location>
</feature>
<dbReference type="InterPro" id="IPR003439">
    <property type="entry name" value="ABC_transporter-like_ATP-bd"/>
</dbReference>
<keyword evidence="4" id="KW-1185">Reference proteome</keyword>
<keyword evidence="1" id="KW-0813">Transport</keyword>
<sequence length="91" mass="10186">NYALIATEHKNVGLLNIEKYEDMYPNALSGGQQQLVTIARVMAQSTDVVLLDEPFSNLDMLSKSKNTPVLMVTHDLQEALNVADFIYVMKN</sequence>
<gene>
    <name evidence="3" type="ORF">DICVIV_14092</name>
</gene>
<protein>
    <recommendedName>
        <fullName evidence="2">ABC transporter domain-containing protein</fullName>
    </recommendedName>
</protein>
<dbReference type="PANTHER" id="PTHR42781">
    <property type="entry name" value="SPERMIDINE/PUTRESCINE IMPORT ATP-BINDING PROTEIN POTA"/>
    <property type="match status" value="1"/>
</dbReference>
<proteinExistence type="predicted"/>
<dbReference type="GO" id="GO:0016887">
    <property type="term" value="F:ATP hydrolysis activity"/>
    <property type="evidence" value="ECO:0007669"/>
    <property type="project" value="InterPro"/>
</dbReference>
<dbReference type="Pfam" id="PF00005">
    <property type="entry name" value="ABC_tran"/>
    <property type="match status" value="1"/>
</dbReference>
<dbReference type="PANTHER" id="PTHR42781:SF4">
    <property type="entry name" value="SPERMIDINE_PUTRESCINE IMPORT ATP-BINDING PROTEIN POTA"/>
    <property type="match status" value="1"/>
</dbReference>
<dbReference type="EMBL" id="KN718769">
    <property type="protein sequence ID" value="KJH39996.1"/>
    <property type="molecule type" value="Genomic_DNA"/>
</dbReference>
<reference evidence="4" key="2">
    <citation type="journal article" date="2016" name="Sci. Rep.">
        <title>Dictyocaulus viviparus genome, variome and transcriptome elucidate lungworm biology and support future intervention.</title>
        <authorList>
            <person name="McNulty S.N."/>
            <person name="Strube C."/>
            <person name="Rosa B.A."/>
            <person name="Martin J.C."/>
            <person name="Tyagi R."/>
            <person name="Choi Y.J."/>
            <person name="Wang Q."/>
            <person name="Hallsworth Pepin K."/>
            <person name="Zhang X."/>
            <person name="Ozersky P."/>
            <person name="Wilson R.K."/>
            <person name="Sternberg P.W."/>
            <person name="Gasser R.B."/>
            <person name="Mitreva M."/>
        </authorList>
    </citation>
    <scope>NUCLEOTIDE SEQUENCE [LARGE SCALE GENOMIC DNA]</scope>
    <source>
        <strain evidence="4">HannoverDv2000</strain>
    </source>
</reference>
<dbReference type="SUPFAM" id="SSF52540">
    <property type="entry name" value="P-loop containing nucleoside triphosphate hydrolases"/>
    <property type="match status" value="1"/>
</dbReference>
<evidence type="ECO:0000259" key="2">
    <source>
        <dbReference type="Pfam" id="PF00005"/>
    </source>
</evidence>
<name>A0A0D8XBZ6_DICVI</name>
<accession>A0A0D8XBZ6</accession>
<dbReference type="STRING" id="29172.A0A0D8XBZ6"/>
<reference evidence="3 4" key="1">
    <citation type="submission" date="2013-11" db="EMBL/GenBank/DDBJ databases">
        <title>Draft genome of the bovine lungworm Dictyocaulus viviparus.</title>
        <authorList>
            <person name="Mitreva M."/>
        </authorList>
    </citation>
    <scope>NUCLEOTIDE SEQUENCE [LARGE SCALE GENOMIC DNA]</scope>
    <source>
        <strain evidence="3 4">HannoverDv2000</strain>
    </source>
</reference>
<dbReference type="Gene3D" id="3.40.50.300">
    <property type="entry name" value="P-loop containing nucleotide triphosphate hydrolases"/>
    <property type="match status" value="1"/>
</dbReference>
<dbReference type="OrthoDB" id="422637at2759"/>
<dbReference type="AlphaFoldDB" id="A0A0D8XBZ6"/>
<dbReference type="InterPro" id="IPR050093">
    <property type="entry name" value="ABC_SmlMolc_Importer"/>
</dbReference>
<evidence type="ECO:0000313" key="4">
    <source>
        <dbReference type="Proteomes" id="UP000053766"/>
    </source>
</evidence>
<feature type="domain" description="ABC transporter" evidence="2">
    <location>
        <begin position="11"/>
        <end position="56"/>
    </location>
</feature>
<dbReference type="Proteomes" id="UP000053766">
    <property type="component" value="Unassembled WGS sequence"/>
</dbReference>
<organism evidence="3 4">
    <name type="scientific">Dictyocaulus viviparus</name>
    <name type="common">Bovine lungworm</name>
    <dbReference type="NCBI Taxonomy" id="29172"/>
    <lineage>
        <taxon>Eukaryota</taxon>
        <taxon>Metazoa</taxon>
        <taxon>Ecdysozoa</taxon>
        <taxon>Nematoda</taxon>
        <taxon>Chromadorea</taxon>
        <taxon>Rhabditida</taxon>
        <taxon>Rhabditina</taxon>
        <taxon>Rhabditomorpha</taxon>
        <taxon>Strongyloidea</taxon>
        <taxon>Metastrongylidae</taxon>
        <taxon>Dictyocaulus</taxon>
    </lineage>
</organism>
<evidence type="ECO:0000313" key="3">
    <source>
        <dbReference type="EMBL" id="KJH39996.1"/>
    </source>
</evidence>
<dbReference type="InterPro" id="IPR027417">
    <property type="entry name" value="P-loop_NTPase"/>
</dbReference>
<dbReference type="GO" id="GO:0005524">
    <property type="term" value="F:ATP binding"/>
    <property type="evidence" value="ECO:0007669"/>
    <property type="project" value="InterPro"/>
</dbReference>